<dbReference type="Proteomes" id="UP000799424">
    <property type="component" value="Unassembled WGS sequence"/>
</dbReference>
<sequence>MDAHTSKASSSKASRLSYSKSSTTTLITEGSIDRSTPAWQMTLVSRDGPSLDKRYIEEHASRSEASEAPTSRDTYPPPPASSTLPTSSYRDIPEELSQILISMPDSMLHPRRGEELAEAFREASTSPPITKHSLSELDIQNIITNTRLRHDVNFDRDLSFRPNLDGARGHTKQQKTDMYWVALVAELQLYAGLFQNTTSPRKENDTRWMDLVNNAKRRIPAMFQAIKEILKSLVPDRDHPRVDEHLDVPMLMQEIERGVCDLVRLAEWMAQLLKEHCAPMRDGWVDNMVNLTKTGVANGSLEMIVEGLRELFGILETMKLDVANHQIRNLKTLLIEDSVNFEKHYHLDRLVNHRSRVNIGQAQRWYLDATHEFTGQHPEQPRNAPQIKLEIFVRAVIAELFNKDEHRTFPGTFYLDEDRLRALKTDIEDLIYMEVCMDAFVVLLKDLGHNGSVSSSIRQHLHTSLLAIMGDTLGYGSQQWLVTSEALSLELLRQASQVTGQAVSYSHGNLSLANDLLVAMFQNSSATHDSRLEITLLLQVLSCTNRNTNSTPMDMFNNLVSATKTVSSLSTPFLHLQPTYTSTSPDTLSPESTQWQDIANRISHIVLLHWRIWHEIAYVQEDGSERSLAPSTTTSSTSPLQPIQHATYHATEQDAQMVTAMKTGEVAEPGPDTHVAHETSSQ</sequence>
<gene>
    <name evidence="3" type="ORF">CC86DRAFT_278008</name>
</gene>
<feature type="compositionally biased region" description="Low complexity" evidence="2">
    <location>
        <begin position="1"/>
        <end position="25"/>
    </location>
</feature>
<protein>
    <submittedName>
        <fullName evidence="3">Tcp11-domain-containing protein</fullName>
    </submittedName>
</protein>
<dbReference type="PANTHER" id="PTHR12832">
    <property type="entry name" value="TESTIS-SPECIFIC PROTEIN PBS13 T-COMPLEX 11"/>
    <property type="match status" value="1"/>
</dbReference>
<feature type="compositionally biased region" description="Polar residues" evidence="2">
    <location>
        <begin position="33"/>
        <end position="43"/>
    </location>
</feature>
<dbReference type="GO" id="GO:0010737">
    <property type="term" value="P:protein kinase A signaling"/>
    <property type="evidence" value="ECO:0007669"/>
    <property type="project" value="TreeGrafter"/>
</dbReference>
<evidence type="ECO:0000256" key="1">
    <source>
        <dbReference type="ARBA" id="ARBA00010954"/>
    </source>
</evidence>
<dbReference type="OrthoDB" id="276323at2759"/>
<name>A0A6A7ALP6_9PLEO</name>
<organism evidence="3 4">
    <name type="scientific">Ophiobolus disseminans</name>
    <dbReference type="NCBI Taxonomy" id="1469910"/>
    <lineage>
        <taxon>Eukaryota</taxon>
        <taxon>Fungi</taxon>
        <taxon>Dikarya</taxon>
        <taxon>Ascomycota</taxon>
        <taxon>Pezizomycotina</taxon>
        <taxon>Dothideomycetes</taxon>
        <taxon>Pleosporomycetidae</taxon>
        <taxon>Pleosporales</taxon>
        <taxon>Pleosporineae</taxon>
        <taxon>Phaeosphaeriaceae</taxon>
        <taxon>Ophiobolus</taxon>
    </lineage>
</organism>
<evidence type="ECO:0000313" key="4">
    <source>
        <dbReference type="Proteomes" id="UP000799424"/>
    </source>
</evidence>
<dbReference type="AlphaFoldDB" id="A0A6A7ALP6"/>
<dbReference type="PANTHER" id="PTHR12832:SF11">
    <property type="entry name" value="LD23868P"/>
    <property type="match status" value="1"/>
</dbReference>
<dbReference type="EMBL" id="MU006216">
    <property type="protein sequence ID" value="KAF2833637.1"/>
    <property type="molecule type" value="Genomic_DNA"/>
</dbReference>
<feature type="compositionally biased region" description="Basic and acidic residues" evidence="2">
    <location>
        <begin position="49"/>
        <end position="65"/>
    </location>
</feature>
<evidence type="ECO:0000256" key="2">
    <source>
        <dbReference type="SAM" id="MobiDB-lite"/>
    </source>
</evidence>
<accession>A0A6A7ALP6</accession>
<keyword evidence="4" id="KW-1185">Reference proteome</keyword>
<feature type="region of interest" description="Disordered" evidence="2">
    <location>
        <begin position="660"/>
        <end position="682"/>
    </location>
</feature>
<proteinExistence type="inferred from homology"/>
<reference evidence="3" key="1">
    <citation type="journal article" date="2020" name="Stud. Mycol.">
        <title>101 Dothideomycetes genomes: a test case for predicting lifestyles and emergence of pathogens.</title>
        <authorList>
            <person name="Haridas S."/>
            <person name="Albert R."/>
            <person name="Binder M."/>
            <person name="Bloem J."/>
            <person name="Labutti K."/>
            <person name="Salamov A."/>
            <person name="Andreopoulos B."/>
            <person name="Baker S."/>
            <person name="Barry K."/>
            <person name="Bills G."/>
            <person name="Bluhm B."/>
            <person name="Cannon C."/>
            <person name="Castanera R."/>
            <person name="Culley D."/>
            <person name="Daum C."/>
            <person name="Ezra D."/>
            <person name="Gonzalez J."/>
            <person name="Henrissat B."/>
            <person name="Kuo A."/>
            <person name="Liang C."/>
            <person name="Lipzen A."/>
            <person name="Lutzoni F."/>
            <person name="Magnuson J."/>
            <person name="Mondo S."/>
            <person name="Nolan M."/>
            <person name="Ohm R."/>
            <person name="Pangilinan J."/>
            <person name="Park H.-J."/>
            <person name="Ramirez L."/>
            <person name="Alfaro M."/>
            <person name="Sun H."/>
            <person name="Tritt A."/>
            <person name="Yoshinaga Y."/>
            <person name="Zwiers L.-H."/>
            <person name="Turgeon B."/>
            <person name="Goodwin S."/>
            <person name="Spatafora J."/>
            <person name="Crous P."/>
            <person name="Grigoriev I."/>
        </authorList>
    </citation>
    <scope>NUCLEOTIDE SEQUENCE</scope>
    <source>
        <strain evidence="3">CBS 113818</strain>
    </source>
</reference>
<dbReference type="Pfam" id="PF05794">
    <property type="entry name" value="Tcp11"/>
    <property type="match status" value="1"/>
</dbReference>
<feature type="region of interest" description="Disordered" evidence="2">
    <location>
        <begin position="1"/>
        <end position="89"/>
    </location>
</feature>
<dbReference type="InterPro" id="IPR008862">
    <property type="entry name" value="Tcp11"/>
</dbReference>
<comment type="similarity">
    <text evidence="1">Belongs to the TCP11 family.</text>
</comment>
<evidence type="ECO:0000313" key="3">
    <source>
        <dbReference type="EMBL" id="KAF2833637.1"/>
    </source>
</evidence>